<proteinExistence type="predicted"/>
<dbReference type="EMBL" id="JAVDYG010000001">
    <property type="protein sequence ID" value="MDR7362502.1"/>
    <property type="molecule type" value="Genomic_DNA"/>
</dbReference>
<name>A0ABU2BV39_9ACTN</name>
<dbReference type="InterPro" id="IPR009351">
    <property type="entry name" value="AlkZ-like"/>
</dbReference>
<keyword evidence="2" id="KW-1185">Reference proteome</keyword>
<organism evidence="1 2">
    <name type="scientific">Nocardioides marmoribigeumensis</name>
    <dbReference type="NCBI Taxonomy" id="433649"/>
    <lineage>
        <taxon>Bacteria</taxon>
        <taxon>Bacillati</taxon>
        <taxon>Actinomycetota</taxon>
        <taxon>Actinomycetes</taxon>
        <taxon>Propionibacteriales</taxon>
        <taxon>Nocardioidaceae</taxon>
        <taxon>Nocardioides</taxon>
    </lineage>
</organism>
<gene>
    <name evidence="1" type="ORF">J2S63_002055</name>
</gene>
<evidence type="ECO:0008006" key="3">
    <source>
        <dbReference type="Google" id="ProtNLM"/>
    </source>
</evidence>
<evidence type="ECO:0000313" key="2">
    <source>
        <dbReference type="Proteomes" id="UP001183648"/>
    </source>
</evidence>
<dbReference type="Proteomes" id="UP001183648">
    <property type="component" value="Unassembled WGS sequence"/>
</dbReference>
<dbReference type="PANTHER" id="PTHR38479">
    <property type="entry name" value="LMO0824 PROTEIN"/>
    <property type="match status" value="1"/>
</dbReference>
<dbReference type="RefSeq" id="WP_310301812.1">
    <property type="nucleotide sequence ID" value="NZ_BAAAPS010000008.1"/>
</dbReference>
<reference evidence="1 2" key="1">
    <citation type="submission" date="2023-07" db="EMBL/GenBank/DDBJ databases">
        <title>Sequencing the genomes of 1000 actinobacteria strains.</title>
        <authorList>
            <person name="Klenk H.-P."/>
        </authorList>
    </citation>
    <scope>NUCLEOTIDE SEQUENCE [LARGE SCALE GENOMIC DNA]</scope>
    <source>
        <strain evidence="1 2">DSM 19426</strain>
    </source>
</reference>
<dbReference type="Pfam" id="PF06224">
    <property type="entry name" value="AlkZ-like"/>
    <property type="match status" value="1"/>
</dbReference>
<evidence type="ECO:0000313" key="1">
    <source>
        <dbReference type="EMBL" id="MDR7362502.1"/>
    </source>
</evidence>
<sequence>MPASAPQPVRHVTDDERRARLARRHGLHADHRLSSVEEVVGAMTVLHATEAASVHLAVAARSDRSVADVERALYDDRSVVKQLAMRRTLFVFPRSLLPAALASSSARVAVTERARHAGMLEKAGHTDDGATWLREAEAAFLTVLADGEARTTAEVRAATPDLDVLVDPAPGKSYSSPTPVAPWIMTHLAADGLLVRGRNAGHWRINKPTWTLMETWLGEVPSRPDPDEGYAALVAGWLRTFGPGTEGDLQWWLGDTKAVVRRALAGLGAVPVSLDSGAVGWVLPDDVAPVRHVSAWAALLPVLDPTVMGWKARGFYLPDPDRHTDRAGNIGATAWWDGRVVGAWFQSPDGRVHVSVESEVPAAGRRALEAEAARLTEWLDGEVVGTIYNSVAAREARAALG</sequence>
<accession>A0ABU2BV39</accession>
<comment type="caution">
    <text evidence="1">The sequence shown here is derived from an EMBL/GenBank/DDBJ whole genome shotgun (WGS) entry which is preliminary data.</text>
</comment>
<dbReference type="PANTHER" id="PTHR38479:SF2">
    <property type="entry name" value="WINGED HELIX DNA-BINDING DOMAIN-CONTAINING PROTEIN"/>
    <property type="match status" value="1"/>
</dbReference>
<protein>
    <recommendedName>
        <fullName evidence="3">Winged helix DNA-binding domain-containing protein</fullName>
    </recommendedName>
</protein>